<dbReference type="Pfam" id="PF04463">
    <property type="entry name" value="2-thiour_desulf"/>
    <property type="match status" value="1"/>
</dbReference>
<sequence length="154" mass="16761">MPKYLISACLAGENVRYDARNCLHEKLKALVENDQAIIACPEMLGGLATPRPAAEIVGGSALDVFDGQAKILDSSGTNVTEAFLIGAYKTLEIAQKNQITHVILKENSPSCGRHFIYDGTFQGHKKQGMGLTAMLLTQHGFTVMSENEFLQHIL</sequence>
<organism evidence="1 2">
    <name type="scientific">Acinetobacter stercoris</name>
    <dbReference type="NCBI Taxonomy" id="2126983"/>
    <lineage>
        <taxon>Bacteria</taxon>
        <taxon>Pseudomonadati</taxon>
        <taxon>Pseudomonadota</taxon>
        <taxon>Gammaproteobacteria</taxon>
        <taxon>Moraxellales</taxon>
        <taxon>Moraxellaceae</taxon>
        <taxon>Acinetobacter</taxon>
    </lineage>
</organism>
<proteinExistence type="predicted"/>
<dbReference type="OrthoDB" id="495783at2"/>
<evidence type="ECO:0000313" key="1">
    <source>
        <dbReference type="EMBL" id="SPL71281.1"/>
    </source>
</evidence>
<name>A0A2U3N0T1_9GAMM</name>
<protein>
    <submittedName>
        <fullName evidence="1">Uncharacterized protein</fullName>
    </submittedName>
</protein>
<keyword evidence="2" id="KW-1185">Reference proteome</keyword>
<dbReference type="PANTHER" id="PTHR30087">
    <property type="entry name" value="INNER MEMBRANE PROTEIN"/>
    <property type="match status" value="1"/>
</dbReference>
<dbReference type="Proteomes" id="UP000245974">
    <property type="component" value="Unassembled WGS sequence"/>
</dbReference>
<dbReference type="PANTHER" id="PTHR30087:SF1">
    <property type="entry name" value="HYPOTHETICAL CYTOSOLIC PROTEIN"/>
    <property type="match status" value="1"/>
</dbReference>
<accession>A0A2U3N0T1</accession>
<evidence type="ECO:0000313" key="2">
    <source>
        <dbReference type="Proteomes" id="UP000245974"/>
    </source>
</evidence>
<dbReference type="EMBL" id="OOGT01000122">
    <property type="protein sequence ID" value="SPL71281.1"/>
    <property type="molecule type" value="Genomic_DNA"/>
</dbReference>
<dbReference type="InterPro" id="IPR007553">
    <property type="entry name" value="2-thiour_desulf"/>
</dbReference>
<dbReference type="InParanoid" id="A0A2U3N0T1"/>
<gene>
    <name evidence="1" type="ORF">KPC_2459</name>
</gene>
<dbReference type="AlphaFoldDB" id="A0A2U3N0T1"/>
<reference evidence="2" key="1">
    <citation type="submission" date="2018-03" db="EMBL/GenBank/DDBJ databases">
        <authorList>
            <person name="Blom J."/>
        </authorList>
    </citation>
    <scope>NUCLEOTIDE SEQUENCE [LARGE SCALE GENOMIC DNA]</scope>
    <source>
        <strain evidence="2">KPC-SM-21</strain>
    </source>
</reference>
<dbReference type="RefSeq" id="WP_121974707.1">
    <property type="nucleotide sequence ID" value="NZ_OOGT01000122.1"/>
</dbReference>